<dbReference type="Pfam" id="PF03478">
    <property type="entry name" value="Beta-prop_KIB1-4"/>
    <property type="match status" value="1"/>
</dbReference>
<keyword evidence="3" id="KW-1185">Reference proteome</keyword>
<feature type="domain" description="KIB1-4 beta-propeller" evidence="1">
    <location>
        <begin position="92"/>
        <end position="233"/>
    </location>
</feature>
<reference evidence="2 3" key="1">
    <citation type="journal article" date="2022" name="Nat. Plants">
        <title>Genomes of leafy and leafless Platanthera orchids illuminate the evolution of mycoheterotrophy.</title>
        <authorList>
            <person name="Li M.H."/>
            <person name="Liu K.W."/>
            <person name="Li Z."/>
            <person name="Lu H.C."/>
            <person name="Ye Q.L."/>
            <person name="Zhang D."/>
            <person name="Wang J.Y."/>
            <person name="Li Y.F."/>
            <person name="Zhong Z.M."/>
            <person name="Liu X."/>
            <person name="Yu X."/>
            <person name="Liu D.K."/>
            <person name="Tu X.D."/>
            <person name="Liu B."/>
            <person name="Hao Y."/>
            <person name="Liao X.Y."/>
            <person name="Jiang Y.T."/>
            <person name="Sun W.H."/>
            <person name="Chen J."/>
            <person name="Chen Y.Q."/>
            <person name="Ai Y."/>
            <person name="Zhai J.W."/>
            <person name="Wu S.S."/>
            <person name="Zhou Z."/>
            <person name="Hsiao Y.Y."/>
            <person name="Wu W.L."/>
            <person name="Chen Y.Y."/>
            <person name="Lin Y.F."/>
            <person name="Hsu J.L."/>
            <person name="Li C.Y."/>
            <person name="Wang Z.W."/>
            <person name="Zhao X."/>
            <person name="Zhong W.Y."/>
            <person name="Ma X.K."/>
            <person name="Ma L."/>
            <person name="Huang J."/>
            <person name="Chen G.Z."/>
            <person name="Huang M.Z."/>
            <person name="Huang L."/>
            <person name="Peng D.H."/>
            <person name="Luo Y.B."/>
            <person name="Zou S.Q."/>
            <person name="Chen S.P."/>
            <person name="Lan S."/>
            <person name="Tsai W.C."/>
            <person name="Van de Peer Y."/>
            <person name="Liu Z.J."/>
        </authorList>
    </citation>
    <scope>NUCLEOTIDE SEQUENCE [LARGE SCALE GENOMIC DNA]</scope>
    <source>
        <strain evidence="2">Lor288</strain>
    </source>
</reference>
<dbReference type="InterPro" id="IPR005174">
    <property type="entry name" value="KIB1-4_b-propeller"/>
</dbReference>
<organism evidence="2 3">
    <name type="scientific">Platanthera guangdongensis</name>
    <dbReference type="NCBI Taxonomy" id="2320717"/>
    <lineage>
        <taxon>Eukaryota</taxon>
        <taxon>Viridiplantae</taxon>
        <taxon>Streptophyta</taxon>
        <taxon>Embryophyta</taxon>
        <taxon>Tracheophyta</taxon>
        <taxon>Spermatophyta</taxon>
        <taxon>Magnoliopsida</taxon>
        <taxon>Liliopsida</taxon>
        <taxon>Asparagales</taxon>
        <taxon>Orchidaceae</taxon>
        <taxon>Orchidoideae</taxon>
        <taxon>Orchideae</taxon>
        <taxon>Orchidinae</taxon>
        <taxon>Platanthera</taxon>
    </lineage>
</organism>
<comment type="caution">
    <text evidence="2">The sequence shown here is derived from an EMBL/GenBank/DDBJ whole genome shotgun (WGS) entry which is preliminary data.</text>
</comment>
<gene>
    <name evidence="2" type="ORF">KSP40_PGU000926</name>
</gene>
<proteinExistence type="predicted"/>
<evidence type="ECO:0000313" key="3">
    <source>
        <dbReference type="Proteomes" id="UP001412067"/>
    </source>
</evidence>
<dbReference type="EMBL" id="JBBWWR010000006">
    <property type="protein sequence ID" value="KAK8965378.1"/>
    <property type="molecule type" value="Genomic_DNA"/>
</dbReference>
<evidence type="ECO:0000313" key="2">
    <source>
        <dbReference type="EMBL" id="KAK8965378.1"/>
    </source>
</evidence>
<dbReference type="PANTHER" id="PTHR33110">
    <property type="entry name" value="F-BOX/KELCH-REPEAT PROTEIN-RELATED"/>
    <property type="match status" value="1"/>
</dbReference>
<name>A0ABR2MR19_9ASPA</name>
<protein>
    <recommendedName>
        <fullName evidence="1">KIB1-4 beta-propeller domain-containing protein</fullName>
    </recommendedName>
</protein>
<dbReference type="Proteomes" id="UP001412067">
    <property type="component" value="Unassembled WGS sequence"/>
</dbReference>
<evidence type="ECO:0000259" key="1">
    <source>
        <dbReference type="Pfam" id="PF03478"/>
    </source>
</evidence>
<accession>A0ABR2MR19</accession>
<sequence length="478" mass="55932">MEVSFSNMTSSSSPSSMYSWSNLPLDLLISIKERIYERSDLLSFRSVCSQWRSSIPAPKHLQLYKVYCNQTDINFENGIARQFSITSPFHFSYKLSFLAASNGWLIFKNQYNSYHLFDPLSHQKHLLPRLTRKKIRGKFKRATGSMIELYSAAVSLRPDGIVIVAGIADVHNRRGTYIYEKFVSYRIGKDNCWNISKQSCKGMFQIVGDVDGNRFYATDQECGLYVLEVEPRMRSKKYNLVLPEHLLYNDYAEKQKGQNTKFSPYCIGMREMSGEYRNIYGHGIERLDLGLDYWLVLKLKRLELCVDNTNVNVYSHIYKWTKLVDDGIYRNFYIALCCRHSFYMIFISFSSPVSLTSPSTLDIERRNFQDFQWIFKSLAMDMEAKKCREKTRLEGCRLFNQQGLNRVLNRSFLCSIRRVRRHHASFQGKFHLQRTHLQVKDRSKSPPCNSEFEGSKSPIVLCRQHSECTVWRIHVVPT</sequence>